<gene>
    <name evidence="1" type="ORF">ACFOM9_03000</name>
</gene>
<proteinExistence type="predicted"/>
<accession>A0ABV7UQ34</accession>
<comment type="caution">
    <text evidence="1">The sequence shown here is derived from an EMBL/GenBank/DDBJ whole genome shotgun (WGS) entry which is preliminary data.</text>
</comment>
<name>A0ABV7UQ34_9GAMM</name>
<dbReference type="EMBL" id="JBHRYF010000001">
    <property type="protein sequence ID" value="MFC3659046.1"/>
    <property type="molecule type" value="Genomic_DNA"/>
</dbReference>
<keyword evidence="2" id="KW-1185">Reference proteome</keyword>
<evidence type="ECO:0000313" key="2">
    <source>
        <dbReference type="Proteomes" id="UP001595724"/>
    </source>
</evidence>
<organism evidence="1 2">
    <name type="scientific">Luteimonas notoginsengisoli</name>
    <dbReference type="NCBI Taxonomy" id="1578200"/>
    <lineage>
        <taxon>Bacteria</taxon>
        <taxon>Pseudomonadati</taxon>
        <taxon>Pseudomonadota</taxon>
        <taxon>Gammaproteobacteria</taxon>
        <taxon>Lysobacterales</taxon>
        <taxon>Lysobacteraceae</taxon>
        <taxon>Luteimonas</taxon>
    </lineage>
</organism>
<reference evidence="2" key="1">
    <citation type="journal article" date="2019" name="Int. J. Syst. Evol. Microbiol.">
        <title>The Global Catalogue of Microorganisms (GCM) 10K type strain sequencing project: providing services to taxonomists for standard genome sequencing and annotation.</title>
        <authorList>
            <consortium name="The Broad Institute Genomics Platform"/>
            <consortium name="The Broad Institute Genome Sequencing Center for Infectious Disease"/>
            <person name="Wu L."/>
            <person name="Ma J."/>
        </authorList>
    </citation>
    <scope>NUCLEOTIDE SEQUENCE [LARGE SCALE GENOMIC DNA]</scope>
    <source>
        <strain evidence="2">KCTC 42211</strain>
    </source>
</reference>
<dbReference type="Proteomes" id="UP001595724">
    <property type="component" value="Unassembled WGS sequence"/>
</dbReference>
<sequence length="77" mass="8417">MKQSRAELDARIDALAVETQRLANEDPDSDLIGAFAGVAEEIEADAGDDDHAHVWTRLQCILRDNGLIPGDDEPCQE</sequence>
<evidence type="ECO:0000313" key="1">
    <source>
        <dbReference type="EMBL" id="MFC3659046.1"/>
    </source>
</evidence>
<protein>
    <submittedName>
        <fullName evidence="1">Uncharacterized protein</fullName>
    </submittedName>
</protein>
<dbReference type="RefSeq" id="WP_386706040.1">
    <property type="nucleotide sequence ID" value="NZ_JBHRYF010000001.1"/>
</dbReference>